<keyword evidence="4" id="KW-1185">Reference proteome</keyword>
<sequence>MVMRLRRLEDLLGRRLDQVDYNILADLVGNAEAAESEDLDYKKEHYGADDKGREELAKDVAAFANHTGGLLVLGMAEDKGVPSKVFDVDLDDRHVRHIRQVIANNTAPRVPYETIRVPNPDAPDTGFLLLAVPRSPYGPHAVTAPPTKPSKDTLRFPRRGSSKTEWLTETDIATAYRARFTAAAERDQRLADVEEDLVDALADRATPHLVVALAPEAPGDMVIDSARFARYQDEIQRAELYLGQGHRTFVRPAVGPRRLIVTEPAGDRAARVELHRDGSAVIGLGLHTHQSCMRGNDVDLQFVEPGDVVYQLLCALPFLAGHARDRAGASGTALVKAALVADMAEHPARRMAIDLDRPDALPFRVDPLDPGSGQRAQFSTQTCQYAEAHAAVILDDVVDQGRGLLEATAALADELLQAFGYPETGLITRAGELRPDRFSSRNAGAVAAWARRQRLLS</sequence>
<evidence type="ECO:0000313" key="3">
    <source>
        <dbReference type="EMBL" id="KUN35840.1"/>
    </source>
</evidence>
<comment type="caution">
    <text evidence="3">The sequence shown here is derived from an EMBL/GenBank/DDBJ whole genome shotgun (WGS) entry which is preliminary data.</text>
</comment>
<gene>
    <name evidence="3" type="ORF">AQJ30_24580</name>
</gene>
<protein>
    <recommendedName>
        <fullName evidence="2">Schlafen AlbA-2 domain-containing protein</fullName>
    </recommendedName>
</protein>
<dbReference type="Gene3D" id="3.30.950.30">
    <property type="entry name" value="Schlafen, AAA domain"/>
    <property type="match status" value="1"/>
</dbReference>
<dbReference type="STRING" id="68231.AQJ30_24580"/>
<evidence type="ECO:0000313" key="4">
    <source>
        <dbReference type="Proteomes" id="UP000053271"/>
    </source>
</evidence>
<proteinExistence type="predicted"/>
<dbReference type="GeneID" id="91427754"/>
<dbReference type="Pfam" id="PF04326">
    <property type="entry name" value="SLFN_AlbA_2"/>
    <property type="match status" value="1"/>
</dbReference>
<evidence type="ECO:0000259" key="2">
    <source>
        <dbReference type="Pfam" id="PF04326"/>
    </source>
</evidence>
<dbReference type="EMBL" id="LMWS01000031">
    <property type="protein sequence ID" value="KUN35840.1"/>
    <property type="molecule type" value="Genomic_DNA"/>
</dbReference>
<name>A0A101QTN8_9ACTN</name>
<feature type="region of interest" description="Disordered" evidence="1">
    <location>
        <begin position="139"/>
        <end position="160"/>
    </location>
</feature>
<dbReference type="RefSeq" id="WP_067237922.1">
    <property type="nucleotide sequence ID" value="NZ_CP107760.1"/>
</dbReference>
<dbReference type="InterPro" id="IPR007421">
    <property type="entry name" value="Schlafen_AlbA_2_dom"/>
</dbReference>
<organism evidence="3 4">
    <name type="scientific">Streptomyces longwoodensis</name>
    <dbReference type="NCBI Taxonomy" id="68231"/>
    <lineage>
        <taxon>Bacteria</taxon>
        <taxon>Bacillati</taxon>
        <taxon>Actinomycetota</taxon>
        <taxon>Actinomycetes</taxon>
        <taxon>Kitasatosporales</taxon>
        <taxon>Streptomycetaceae</taxon>
        <taxon>Streptomyces</taxon>
    </lineage>
</organism>
<dbReference type="Proteomes" id="UP000053271">
    <property type="component" value="Unassembled WGS sequence"/>
</dbReference>
<dbReference type="InterPro" id="IPR038461">
    <property type="entry name" value="Schlafen_AlbA_2_dom_sf"/>
</dbReference>
<reference evidence="3 4" key="1">
    <citation type="submission" date="2015-10" db="EMBL/GenBank/DDBJ databases">
        <title>Draft genome sequence of Streptomyces longwoodensis DSM 41677, type strain for the species Streptomyces longwoodensis.</title>
        <authorList>
            <person name="Ruckert C."/>
            <person name="Winkler A."/>
            <person name="Kalinowski J."/>
            <person name="Kampfer P."/>
            <person name="Glaeser S."/>
        </authorList>
    </citation>
    <scope>NUCLEOTIDE SEQUENCE [LARGE SCALE GENOMIC DNA]</scope>
    <source>
        <strain evidence="3 4">DSM 41677</strain>
    </source>
</reference>
<evidence type="ECO:0000256" key="1">
    <source>
        <dbReference type="SAM" id="MobiDB-lite"/>
    </source>
</evidence>
<accession>A0A101QTN8</accession>
<feature type="domain" description="Schlafen AlbA-2" evidence="2">
    <location>
        <begin position="35"/>
        <end position="163"/>
    </location>
</feature>
<dbReference type="AlphaFoldDB" id="A0A101QTN8"/>